<feature type="compositionally biased region" description="Low complexity" evidence="1">
    <location>
        <begin position="38"/>
        <end position="60"/>
    </location>
</feature>
<evidence type="ECO:0000313" key="3">
    <source>
        <dbReference type="EMBL" id="KAF4130992.1"/>
    </source>
</evidence>
<keyword evidence="5" id="KW-1185">Reference proteome</keyword>
<dbReference type="EMBL" id="WSZM01000264">
    <property type="protein sequence ID" value="KAF4036582.1"/>
    <property type="molecule type" value="Genomic_DNA"/>
</dbReference>
<feature type="region of interest" description="Disordered" evidence="1">
    <location>
        <begin position="29"/>
        <end position="96"/>
    </location>
</feature>
<dbReference type="AlphaFoldDB" id="A0A833RZX5"/>
<name>A0A833RZX5_PHYIN</name>
<comment type="caution">
    <text evidence="2">The sequence shown here is derived from an EMBL/GenBank/DDBJ whole genome shotgun (WGS) entry which is preliminary data.</text>
</comment>
<dbReference type="Proteomes" id="UP000704712">
    <property type="component" value="Unassembled WGS sequence"/>
</dbReference>
<proteinExistence type="predicted"/>
<dbReference type="EMBL" id="JAACNO010002767">
    <property type="protein sequence ID" value="KAF4130992.1"/>
    <property type="molecule type" value="Genomic_DNA"/>
</dbReference>
<dbReference type="EMBL" id="JAACNO010001405">
    <property type="protein sequence ID" value="KAF4141023.1"/>
    <property type="molecule type" value="Genomic_DNA"/>
</dbReference>
<dbReference type="Proteomes" id="UP000602510">
    <property type="component" value="Unassembled WGS sequence"/>
</dbReference>
<evidence type="ECO:0000256" key="1">
    <source>
        <dbReference type="SAM" id="MobiDB-lite"/>
    </source>
</evidence>
<organism evidence="2 5">
    <name type="scientific">Phytophthora infestans</name>
    <name type="common">Potato late blight agent</name>
    <name type="synonym">Botrytis infestans</name>
    <dbReference type="NCBI Taxonomy" id="4787"/>
    <lineage>
        <taxon>Eukaryota</taxon>
        <taxon>Sar</taxon>
        <taxon>Stramenopiles</taxon>
        <taxon>Oomycota</taxon>
        <taxon>Peronosporomycetes</taxon>
        <taxon>Peronosporales</taxon>
        <taxon>Peronosporaceae</taxon>
        <taxon>Phytophthora</taxon>
    </lineage>
</organism>
<evidence type="ECO:0000313" key="4">
    <source>
        <dbReference type="EMBL" id="KAF4141023.1"/>
    </source>
</evidence>
<evidence type="ECO:0000313" key="2">
    <source>
        <dbReference type="EMBL" id="KAF4036582.1"/>
    </source>
</evidence>
<accession>A0A833RZX5</accession>
<dbReference type="PANTHER" id="PTHR34737:SF2">
    <property type="entry name" value="EF-HAND DOMAIN-CONTAINING PROTEIN"/>
    <property type="match status" value="1"/>
</dbReference>
<dbReference type="InterPro" id="IPR055313">
    <property type="entry name" value="Temptin-like"/>
</dbReference>
<feature type="compositionally biased region" description="Polar residues" evidence="1">
    <location>
        <begin position="73"/>
        <end position="88"/>
    </location>
</feature>
<evidence type="ECO:0000313" key="5">
    <source>
        <dbReference type="Proteomes" id="UP000602510"/>
    </source>
</evidence>
<reference evidence="2" key="1">
    <citation type="submission" date="2020-04" db="EMBL/GenBank/DDBJ databases">
        <title>Hybrid Assembly of Korean Phytophthora infestans isolates.</title>
        <authorList>
            <person name="Prokchorchik M."/>
            <person name="Lee Y."/>
            <person name="Seo J."/>
            <person name="Cho J.-H."/>
            <person name="Park Y.-E."/>
            <person name="Jang D.-C."/>
            <person name="Im J.-S."/>
            <person name="Choi J.-G."/>
            <person name="Park H.-J."/>
            <person name="Lee G.-B."/>
            <person name="Lee Y.-G."/>
            <person name="Hong S.-Y."/>
            <person name="Cho K."/>
            <person name="Sohn K.H."/>
        </authorList>
    </citation>
    <scope>NUCLEOTIDE SEQUENCE</scope>
    <source>
        <strain evidence="2">KR_1_A1</strain>
        <strain evidence="3">KR_2_A2</strain>
    </source>
</reference>
<protein>
    <submittedName>
        <fullName evidence="2">Uncharacterized protein</fullName>
    </submittedName>
</protein>
<sequence>MTNGQAFGDPCCTWKKGGKPDFTVAPFTMTPGKATTCASNGAPSPASGPSNGPPGGASDATKNWAPVPASDATKGNTGESASPPSSRCQGKMRSRQ</sequence>
<gene>
    <name evidence="2" type="ORF">GN244_ATG11290</name>
    <name evidence="4" type="ORF">GN958_ATG09871</name>
    <name evidence="3" type="ORF">GN958_ATG19817</name>
</gene>
<dbReference type="PANTHER" id="PTHR34737">
    <property type="entry name" value="EF-HAND DOMAIN-CONTAINING PROTEIN"/>
    <property type="match status" value="1"/>
</dbReference>